<dbReference type="SUPFAM" id="SSF46689">
    <property type="entry name" value="Homeodomain-like"/>
    <property type="match status" value="2"/>
</dbReference>
<evidence type="ECO:0000256" key="1">
    <source>
        <dbReference type="ARBA" id="ARBA00023015"/>
    </source>
</evidence>
<dbReference type="Pfam" id="PF12833">
    <property type="entry name" value="HTH_18"/>
    <property type="match status" value="1"/>
</dbReference>
<dbReference type="SUPFAM" id="SSF51182">
    <property type="entry name" value="RmlC-like cupins"/>
    <property type="match status" value="1"/>
</dbReference>
<dbReference type="InterPro" id="IPR011051">
    <property type="entry name" value="RmlC_Cupin_sf"/>
</dbReference>
<keyword evidence="3" id="KW-0804">Transcription</keyword>
<dbReference type="Proteomes" id="UP000198565">
    <property type="component" value="Unassembled WGS sequence"/>
</dbReference>
<dbReference type="Pfam" id="PF02311">
    <property type="entry name" value="AraC_binding"/>
    <property type="match status" value="1"/>
</dbReference>
<evidence type="ECO:0000256" key="2">
    <source>
        <dbReference type="ARBA" id="ARBA00023125"/>
    </source>
</evidence>
<gene>
    <name evidence="5" type="ORF">SAMN04487943_1012</name>
</gene>
<proteinExistence type="predicted"/>
<dbReference type="InterPro" id="IPR014710">
    <property type="entry name" value="RmlC-like_jellyroll"/>
</dbReference>
<sequence length="280" mass="33912">MKLKTFPESVYYYYKEWQEYNMNLHEHRAIEIMYVIKGKCKVEIDNKIVELRKNQYIFIHSNVPHRLIVEKKHPCRMLNVEFEWRKDRNHFTNINTLMKHDERLMEMFLDDEKYFVLKDVDYVYNHLRSLVLELDHKIPGNELIIDILFIQLLTSVAKNRTDQKEHINAANEYFINQVLAYIHENYDYEIKVQDLAKVVHLHPSYLHRIFKQSMKITITEYITKLRIEKAKMLLVNTEIPVTEISNYVGINTSQYFSNIFKKFTGLSPSKYREYFQDLKS</sequence>
<dbReference type="GO" id="GO:0043565">
    <property type="term" value="F:sequence-specific DNA binding"/>
    <property type="evidence" value="ECO:0007669"/>
    <property type="project" value="InterPro"/>
</dbReference>
<dbReference type="PANTHER" id="PTHR43280:SF28">
    <property type="entry name" value="HTH-TYPE TRANSCRIPTIONAL ACTIVATOR RHAS"/>
    <property type="match status" value="1"/>
</dbReference>
<dbReference type="InterPro" id="IPR018060">
    <property type="entry name" value="HTH_AraC"/>
</dbReference>
<evidence type="ECO:0000256" key="3">
    <source>
        <dbReference type="ARBA" id="ARBA00023163"/>
    </source>
</evidence>
<dbReference type="InterPro" id="IPR018062">
    <property type="entry name" value="HTH_AraC-typ_CS"/>
</dbReference>
<evidence type="ECO:0000259" key="4">
    <source>
        <dbReference type="PROSITE" id="PS01124"/>
    </source>
</evidence>
<keyword evidence="1" id="KW-0805">Transcription regulation</keyword>
<accession>A0A1I4GU49</accession>
<feature type="domain" description="HTH araC/xylS-type" evidence="4">
    <location>
        <begin position="176"/>
        <end position="274"/>
    </location>
</feature>
<evidence type="ECO:0000313" key="6">
    <source>
        <dbReference type="Proteomes" id="UP000198565"/>
    </source>
</evidence>
<keyword evidence="6" id="KW-1185">Reference proteome</keyword>
<dbReference type="InterPro" id="IPR003313">
    <property type="entry name" value="AraC-bd"/>
</dbReference>
<dbReference type="STRING" id="334253.SAMN04487943_1012"/>
<dbReference type="RefSeq" id="WP_175495247.1">
    <property type="nucleotide sequence ID" value="NZ_FOTR01000001.1"/>
</dbReference>
<dbReference type="InterPro" id="IPR020449">
    <property type="entry name" value="Tscrpt_reg_AraC-type_HTH"/>
</dbReference>
<dbReference type="AlphaFoldDB" id="A0A1I4GU49"/>
<organism evidence="5 6">
    <name type="scientific">Gracilibacillus orientalis</name>
    <dbReference type="NCBI Taxonomy" id="334253"/>
    <lineage>
        <taxon>Bacteria</taxon>
        <taxon>Bacillati</taxon>
        <taxon>Bacillota</taxon>
        <taxon>Bacilli</taxon>
        <taxon>Bacillales</taxon>
        <taxon>Bacillaceae</taxon>
        <taxon>Gracilibacillus</taxon>
    </lineage>
</organism>
<dbReference type="PROSITE" id="PS00041">
    <property type="entry name" value="HTH_ARAC_FAMILY_1"/>
    <property type="match status" value="1"/>
</dbReference>
<dbReference type="EMBL" id="FOTR01000001">
    <property type="protein sequence ID" value="SFL32983.1"/>
    <property type="molecule type" value="Genomic_DNA"/>
</dbReference>
<name>A0A1I4GU49_9BACI</name>
<dbReference type="SMART" id="SM00342">
    <property type="entry name" value="HTH_ARAC"/>
    <property type="match status" value="1"/>
</dbReference>
<dbReference type="InterPro" id="IPR009057">
    <property type="entry name" value="Homeodomain-like_sf"/>
</dbReference>
<dbReference type="PRINTS" id="PR00032">
    <property type="entry name" value="HTHARAC"/>
</dbReference>
<dbReference type="Gene3D" id="2.60.120.10">
    <property type="entry name" value="Jelly Rolls"/>
    <property type="match status" value="1"/>
</dbReference>
<protein>
    <submittedName>
        <fullName evidence="5">AraC-type DNA-binding protein</fullName>
    </submittedName>
</protein>
<dbReference type="PROSITE" id="PS01124">
    <property type="entry name" value="HTH_ARAC_FAMILY_2"/>
    <property type="match status" value="1"/>
</dbReference>
<evidence type="ECO:0000313" key="5">
    <source>
        <dbReference type="EMBL" id="SFL32983.1"/>
    </source>
</evidence>
<keyword evidence="2 5" id="KW-0238">DNA-binding</keyword>
<reference evidence="6" key="1">
    <citation type="submission" date="2016-10" db="EMBL/GenBank/DDBJ databases">
        <authorList>
            <person name="Varghese N."/>
            <person name="Submissions S."/>
        </authorList>
    </citation>
    <scope>NUCLEOTIDE SEQUENCE [LARGE SCALE GENOMIC DNA]</scope>
    <source>
        <strain evidence="6">CGMCC 1.4250</strain>
    </source>
</reference>
<dbReference type="PANTHER" id="PTHR43280">
    <property type="entry name" value="ARAC-FAMILY TRANSCRIPTIONAL REGULATOR"/>
    <property type="match status" value="1"/>
</dbReference>
<dbReference type="Gene3D" id="1.10.10.60">
    <property type="entry name" value="Homeodomain-like"/>
    <property type="match status" value="2"/>
</dbReference>
<dbReference type="GO" id="GO:0003700">
    <property type="term" value="F:DNA-binding transcription factor activity"/>
    <property type="evidence" value="ECO:0007669"/>
    <property type="project" value="InterPro"/>
</dbReference>